<evidence type="ECO:0000313" key="6">
    <source>
        <dbReference type="Proteomes" id="UP000192761"/>
    </source>
</evidence>
<dbReference type="GO" id="GO:0031388">
    <property type="term" value="P:organic acid phosphorylation"/>
    <property type="evidence" value="ECO:0007669"/>
    <property type="project" value="UniProtKB-UniRule"/>
</dbReference>
<dbReference type="OrthoDB" id="9774290at2"/>
<accession>A0A1W1XG27</accession>
<proteinExistence type="inferred from homology"/>
<dbReference type="AlphaFoldDB" id="A0A1W1XG27"/>
<dbReference type="Proteomes" id="UP000192761">
    <property type="component" value="Unassembled WGS sequence"/>
</dbReference>
<reference evidence="5 6" key="1">
    <citation type="submission" date="2017-04" db="EMBL/GenBank/DDBJ databases">
        <authorList>
            <person name="Afonso C.L."/>
            <person name="Miller P.J."/>
            <person name="Scott M.A."/>
            <person name="Spackman E."/>
            <person name="Goraichik I."/>
            <person name="Dimitrov K.M."/>
            <person name="Suarez D.L."/>
            <person name="Swayne D.E."/>
        </authorList>
    </citation>
    <scope>NUCLEOTIDE SEQUENCE [LARGE SCALE GENOMIC DNA]</scope>
    <source>
        <strain evidence="5 6">DSM 23236</strain>
    </source>
</reference>
<protein>
    <submittedName>
        <fullName evidence="5">Glycerate kinase</fullName>
    </submittedName>
</protein>
<evidence type="ECO:0000256" key="2">
    <source>
        <dbReference type="ARBA" id="ARBA00022679"/>
    </source>
</evidence>
<sequence>MRILIAPDSFKESLTAIDAAGLIAAGFADVLPDAHYHCLPIADGGEGTVDVVMAATHGHKHTIAATGPLGELVNASFGLCGDGHTAVIEMAAASGLAHVPTAQRNPLLTGSHGTGELILAALDAGARRLIIGLGGSATVDGGAGMLQVLGARLLDANGQALPAGGGALGRLDRIETAQLDARLAACTIEIAADVDNPLCGPAGAATVYGPQKGATPAMVAQLEHHLQHFAHILQRDLGRDVALLPGAGAAGGLGAALMGVLGASLRPGIALIGELVKLEQAIQAADLVITGEGRLDGQTSRGKAPAGVAACARRHGKPVIAIAGSMAGDAAAGFDAAFGIVPQPCTLEQALADAAGNLRRTARQIAAMLRLAQRLPVGAARALRVTE</sequence>
<dbReference type="PIRSF" id="PIRSF006078">
    <property type="entry name" value="GlxK"/>
    <property type="match status" value="1"/>
</dbReference>
<dbReference type="STRING" id="1121001.SAMN02745857_01500"/>
<dbReference type="NCBIfam" id="TIGR00045">
    <property type="entry name" value="glycerate kinase"/>
    <property type="match status" value="1"/>
</dbReference>
<keyword evidence="6" id="KW-1185">Reference proteome</keyword>
<name>A0A1W1XG27_9NEIS</name>
<keyword evidence="3 4" id="KW-0418">Kinase</keyword>
<dbReference type="GO" id="GO:0008887">
    <property type="term" value="F:glycerate kinase activity"/>
    <property type="evidence" value="ECO:0007669"/>
    <property type="project" value="UniProtKB-UniRule"/>
</dbReference>
<dbReference type="InterPro" id="IPR018193">
    <property type="entry name" value="Glyc_kinase_flavodox-like_fold"/>
</dbReference>
<dbReference type="InterPro" id="IPR018197">
    <property type="entry name" value="Glycerate_kinase_RE-like"/>
</dbReference>
<dbReference type="RefSeq" id="WP_084090168.1">
    <property type="nucleotide sequence ID" value="NZ_FWXD01000007.1"/>
</dbReference>
<comment type="similarity">
    <text evidence="1 4">Belongs to the glycerate kinase type-1 family.</text>
</comment>
<dbReference type="PANTHER" id="PTHR21599">
    <property type="entry name" value="GLYCERATE KINASE"/>
    <property type="match status" value="1"/>
</dbReference>
<dbReference type="InterPro" id="IPR004381">
    <property type="entry name" value="Glycerate_kinase"/>
</dbReference>
<dbReference type="PANTHER" id="PTHR21599:SF0">
    <property type="entry name" value="GLYCERATE KINASE"/>
    <property type="match status" value="1"/>
</dbReference>
<dbReference type="Gene3D" id="3.40.50.10350">
    <property type="entry name" value="Glycerate kinase, domain 1"/>
    <property type="match status" value="1"/>
</dbReference>
<evidence type="ECO:0000256" key="1">
    <source>
        <dbReference type="ARBA" id="ARBA00006284"/>
    </source>
</evidence>
<evidence type="ECO:0000256" key="4">
    <source>
        <dbReference type="PIRNR" id="PIRNR006078"/>
    </source>
</evidence>
<gene>
    <name evidence="5" type="ORF">SAMN02745857_01500</name>
</gene>
<evidence type="ECO:0000256" key="3">
    <source>
        <dbReference type="ARBA" id="ARBA00022777"/>
    </source>
</evidence>
<dbReference type="Pfam" id="PF02595">
    <property type="entry name" value="Gly_kinase"/>
    <property type="match status" value="1"/>
</dbReference>
<dbReference type="Gene3D" id="3.90.1510.10">
    <property type="entry name" value="Glycerate kinase, domain 2"/>
    <property type="match status" value="1"/>
</dbReference>
<evidence type="ECO:0000313" key="5">
    <source>
        <dbReference type="EMBL" id="SMC22899.1"/>
    </source>
</evidence>
<dbReference type="InterPro" id="IPR036129">
    <property type="entry name" value="Glycerate_kinase_sf"/>
</dbReference>
<dbReference type="EMBL" id="FWXD01000007">
    <property type="protein sequence ID" value="SMC22899.1"/>
    <property type="molecule type" value="Genomic_DNA"/>
</dbReference>
<dbReference type="SUPFAM" id="SSF110738">
    <property type="entry name" value="Glycerate kinase I"/>
    <property type="match status" value="1"/>
</dbReference>
<keyword evidence="2 4" id="KW-0808">Transferase</keyword>
<organism evidence="5 6">
    <name type="scientific">Andreprevotia lacus DSM 23236</name>
    <dbReference type="NCBI Taxonomy" id="1121001"/>
    <lineage>
        <taxon>Bacteria</taxon>
        <taxon>Pseudomonadati</taxon>
        <taxon>Pseudomonadota</taxon>
        <taxon>Betaproteobacteria</taxon>
        <taxon>Neisseriales</taxon>
        <taxon>Chitinibacteraceae</taxon>
        <taxon>Andreprevotia</taxon>
    </lineage>
</organism>